<feature type="region of interest" description="Disordered" evidence="1">
    <location>
        <begin position="418"/>
        <end position="446"/>
    </location>
</feature>
<dbReference type="EMBL" id="GDID01006386">
    <property type="protein sequence ID" value="JAP90220.1"/>
    <property type="molecule type" value="Transcribed_RNA"/>
</dbReference>
<accession>A0A146JZV3</accession>
<feature type="compositionally biased region" description="Polar residues" evidence="1">
    <location>
        <begin position="428"/>
        <end position="443"/>
    </location>
</feature>
<feature type="compositionally biased region" description="Polar residues" evidence="1">
    <location>
        <begin position="124"/>
        <end position="138"/>
    </location>
</feature>
<gene>
    <name evidence="2" type="ORF">TPC1_30285</name>
</gene>
<feature type="non-terminal residue" evidence="2">
    <location>
        <position position="1"/>
    </location>
</feature>
<reference evidence="2" key="1">
    <citation type="submission" date="2015-07" db="EMBL/GenBank/DDBJ databases">
        <title>Adaptation to a free-living lifestyle via gene acquisitions in the diplomonad Trepomonas sp. PC1.</title>
        <authorList>
            <person name="Xu F."/>
            <person name="Jerlstrom-Hultqvist J."/>
            <person name="Kolisko M."/>
            <person name="Simpson A.G.B."/>
            <person name="Roger A.J."/>
            <person name="Svard S.G."/>
            <person name="Andersson J.O."/>
        </authorList>
    </citation>
    <scope>NUCLEOTIDE SEQUENCE</scope>
    <source>
        <strain evidence="2">PC1</strain>
    </source>
</reference>
<organism evidence="2">
    <name type="scientific">Trepomonas sp. PC1</name>
    <dbReference type="NCBI Taxonomy" id="1076344"/>
    <lineage>
        <taxon>Eukaryota</taxon>
        <taxon>Metamonada</taxon>
        <taxon>Diplomonadida</taxon>
        <taxon>Hexamitidae</taxon>
        <taxon>Hexamitinae</taxon>
        <taxon>Trepomonas</taxon>
    </lineage>
</organism>
<evidence type="ECO:0000313" key="2">
    <source>
        <dbReference type="EMBL" id="JAP90220.1"/>
    </source>
</evidence>
<protein>
    <submittedName>
        <fullName evidence="2">Uncharacterized protein</fullName>
    </submittedName>
</protein>
<evidence type="ECO:0000256" key="1">
    <source>
        <dbReference type="SAM" id="MobiDB-lite"/>
    </source>
</evidence>
<sequence>FQSQSPRAKSSKLLDFQQNSINNSKQSLQDEEFLKLSLVDGQKSQIIDQNQRLALSQQPSKKHVSQQDALKGRGLLSRQHHEQLLRENKIKTFHFGQMDRNTPILTHTRPQQMKSEVKEVPSPKKTQLGPSLPQQITEPGNRFPPIKKEKKTLDYADQYFKERYVGSTSPNRAFISPNRDEMPSSLDMKLLTEQERNSKKANFKTKSDLEDLAYVQNAQKVKDLTRPTTRQLNSPPRSPLKQYLQKPQLELNEANFKVDAQKSQWSIQNQTQTLTNKLDYAKVAVQTKQLLKDQQEKIKKIEFELRSKLYKEEMERRKRPDYFPDQTNIDSIYISPKKEPFQNYQGKAQIPDVIKENSKLNNGLKQVDAKTVARLKNMASKQSVRNTISIEYAKAIFDTEEFNLQKSVQFLQIEQQNQKTAKNDQKQRSVSPMSLQQSRQSKPGSRMDAELFQVQKPQKQTNVQKFITHEDGRPVNKLMASELMSRLNTKTQQLNVQNEIISVNDLSKKRVSSPEFQKQLKRSGYNGQRNLINENLFLQKEEMVEKPGSVLEGTQQLELSMLKEKQTQEMLSQNRSSPNISLNKMGRELLTSKMSMSGMTNISVPVASMVEFQDGQFYNNRMNRQNFDYQTEVNAMEAFKGQQRIKTPNLRHTAQNKRSKIDISGEIILNDLNYDVKPIKQHQGAEKFATQAGREEMQKVNKIYQMENKKVSDVKYKVKYEVTHDQRVGVVPFDKQCGRE</sequence>
<name>A0A146JZV3_9EUKA</name>
<dbReference type="AlphaFoldDB" id="A0A146JZV3"/>
<feature type="region of interest" description="Disordered" evidence="1">
    <location>
        <begin position="53"/>
        <end position="79"/>
    </location>
</feature>
<feature type="region of interest" description="Disordered" evidence="1">
    <location>
        <begin position="111"/>
        <end position="146"/>
    </location>
</feature>
<proteinExistence type="predicted"/>